<reference evidence="1" key="1">
    <citation type="journal article" date="2014" name="Genome Announc.">
        <title>Draft Genome Sequence of Clostridium straminisolvens Strain JCM 21531T, Isolated from a Cellulose-Degrading Bacterial Community.</title>
        <authorList>
            <person name="Yuki M."/>
            <person name="Oshima K."/>
            <person name="Suda W."/>
            <person name="Sakamoto M."/>
            <person name="Kitamura K."/>
            <person name="Iida T."/>
            <person name="Hattori M."/>
            <person name="Ohkuma M."/>
        </authorList>
    </citation>
    <scope>NUCLEOTIDE SEQUENCE [LARGE SCALE GENOMIC DNA]</scope>
    <source>
        <strain evidence="1">JCM 21531</strain>
    </source>
</reference>
<dbReference type="STRING" id="1294263.JCM21531_1505"/>
<sequence>MFTHDYVNDYAGGPFPEISSILEAVDDWKKISLDNPIFQKIRIIIIHFAIETHLDNLISYDHSEDDFRIDIPISFLRTCFATRGAIEETNALKGKSGVSKGKFTDFNFLERFVFYYERLLEENAQGGSVSLTDITERGEYIERWLRVWGEFTQRIIDKGFSEAWSDYKPDFIDLLANYLCSSEEARNTWELFSSVARLFSDLSIPFIDVISEEIEDIIEDKILLPYVRPIAAYITGRDPKYIDDYDEAIESIKEHFANPAKLFLSLGMNNLQQKLEKEWGEFWKKNDCFDQPFPEFKRCLNMGKLCLIGTDNINKIIDKYYEKPKAGEPDCEKTEIKLHKHTLQWSLHEIMVVATTAKSGNASTTSKVFFGLKTSNNMEDKDFEIQLNSGLVGLTIPGSCARVHHILPSVVPISSIKSFTLRLAGSNQWKAENIYVIDVRTGIMLAKASNITLDGGKTIEIGVLEHLEDAYCQLQDGATRVTTITGLWLLSKPAVTLVRERTEMLYLKWRQLREMWNMCSIKVFTMILKGEISIHIPFKFATL</sequence>
<keyword evidence="2" id="KW-1185">Reference proteome</keyword>
<evidence type="ECO:0000313" key="2">
    <source>
        <dbReference type="Proteomes" id="UP000019109"/>
    </source>
</evidence>
<name>W4V3Q5_9FIRM</name>
<evidence type="ECO:0000313" key="1">
    <source>
        <dbReference type="EMBL" id="GAE88085.1"/>
    </source>
</evidence>
<gene>
    <name evidence="1" type="ORF">JCM21531_1505</name>
</gene>
<comment type="caution">
    <text evidence="1">The sequence shown here is derived from an EMBL/GenBank/DDBJ whole genome shotgun (WGS) entry which is preliminary data.</text>
</comment>
<protein>
    <submittedName>
        <fullName evidence="1">Uncharacterized protein</fullName>
    </submittedName>
</protein>
<proteinExistence type="predicted"/>
<dbReference type="EMBL" id="BAVR01000013">
    <property type="protein sequence ID" value="GAE88085.1"/>
    <property type="molecule type" value="Genomic_DNA"/>
</dbReference>
<accession>W4V3Q5</accession>
<organism evidence="1 2">
    <name type="scientific">Acetivibrio straminisolvens JCM 21531</name>
    <dbReference type="NCBI Taxonomy" id="1294263"/>
    <lineage>
        <taxon>Bacteria</taxon>
        <taxon>Bacillati</taxon>
        <taxon>Bacillota</taxon>
        <taxon>Clostridia</taxon>
        <taxon>Eubacteriales</taxon>
        <taxon>Oscillospiraceae</taxon>
        <taxon>Acetivibrio</taxon>
    </lineage>
</organism>
<dbReference type="Proteomes" id="UP000019109">
    <property type="component" value="Unassembled WGS sequence"/>
</dbReference>
<dbReference type="AlphaFoldDB" id="W4V3Q5"/>